<gene>
    <name evidence="4" type="ORF">SAMN05446037_101090</name>
</gene>
<dbReference type="InterPro" id="IPR011098">
    <property type="entry name" value="G5_dom"/>
</dbReference>
<feature type="domain" description="G5" evidence="3">
    <location>
        <begin position="149"/>
        <end position="229"/>
    </location>
</feature>
<dbReference type="Pfam" id="PF03990">
    <property type="entry name" value="DUF348"/>
    <property type="match status" value="2"/>
</dbReference>
<dbReference type="SMART" id="SM01208">
    <property type="entry name" value="G5"/>
    <property type="match status" value="1"/>
</dbReference>
<dbReference type="OrthoDB" id="9798935at2"/>
<dbReference type="GO" id="GO:0004553">
    <property type="term" value="F:hydrolase activity, hydrolyzing O-glycosyl compounds"/>
    <property type="evidence" value="ECO:0007669"/>
    <property type="project" value="InterPro"/>
</dbReference>
<dbReference type="InterPro" id="IPR007137">
    <property type="entry name" value="DUF348"/>
</dbReference>
<dbReference type="RefSeq" id="WP_089283130.1">
    <property type="nucleotide sequence ID" value="NZ_FZOJ01000010.1"/>
</dbReference>
<dbReference type="SUPFAM" id="SSF50685">
    <property type="entry name" value="Barwin-like endoglucanases"/>
    <property type="match status" value="1"/>
</dbReference>
<dbReference type="PANTHER" id="PTHR39160:SF4">
    <property type="entry name" value="RESUSCITATION-PROMOTING FACTOR RPFB"/>
    <property type="match status" value="1"/>
</dbReference>
<keyword evidence="2" id="KW-0472">Membrane</keyword>
<keyword evidence="1" id="KW-0732">Signal</keyword>
<accession>A0A239EKT5</accession>
<dbReference type="InterPro" id="IPR010611">
    <property type="entry name" value="3D_dom"/>
</dbReference>
<dbReference type="CDD" id="cd22786">
    <property type="entry name" value="DPBB_YuiC-like"/>
    <property type="match status" value="1"/>
</dbReference>
<dbReference type="GO" id="GO:0019867">
    <property type="term" value="C:outer membrane"/>
    <property type="evidence" value="ECO:0007669"/>
    <property type="project" value="InterPro"/>
</dbReference>
<evidence type="ECO:0000259" key="3">
    <source>
        <dbReference type="PROSITE" id="PS51109"/>
    </source>
</evidence>
<dbReference type="EMBL" id="FZOJ01000010">
    <property type="protein sequence ID" value="SNS45246.1"/>
    <property type="molecule type" value="Genomic_DNA"/>
</dbReference>
<evidence type="ECO:0000313" key="4">
    <source>
        <dbReference type="EMBL" id="SNS45246.1"/>
    </source>
</evidence>
<reference evidence="5" key="1">
    <citation type="submission" date="2017-06" db="EMBL/GenBank/DDBJ databases">
        <authorList>
            <person name="Varghese N."/>
            <person name="Submissions S."/>
        </authorList>
    </citation>
    <scope>NUCLEOTIDE SEQUENCE [LARGE SCALE GENOMIC DNA]</scope>
    <source>
        <strain evidence="5">SCA</strain>
    </source>
</reference>
<feature type="transmembrane region" description="Helical" evidence="2">
    <location>
        <begin position="18"/>
        <end position="37"/>
    </location>
</feature>
<dbReference type="Proteomes" id="UP000198304">
    <property type="component" value="Unassembled WGS sequence"/>
</dbReference>
<keyword evidence="2" id="KW-1133">Transmembrane helix</keyword>
<name>A0A239EKT5_9FIRM</name>
<dbReference type="AlphaFoldDB" id="A0A239EKT5"/>
<dbReference type="InterPro" id="IPR036908">
    <property type="entry name" value="RlpA-like_sf"/>
</dbReference>
<dbReference type="PROSITE" id="PS51109">
    <property type="entry name" value="G5"/>
    <property type="match status" value="1"/>
</dbReference>
<dbReference type="GO" id="GO:0009254">
    <property type="term" value="P:peptidoglycan turnover"/>
    <property type="evidence" value="ECO:0007669"/>
    <property type="project" value="InterPro"/>
</dbReference>
<dbReference type="Gene3D" id="2.40.40.10">
    <property type="entry name" value="RlpA-like domain"/>
    <property type="match status" value="1"/>
</dbReference>
<dbReference type="Pfam" id="PF07501">
    <property type="entry name" value="G5"/>
    <property type="match status" value="1"/>
</dbReference>
<evidence type="ECO:0000256" key="2">
    <source>
        <dbReference type="SAM" id="Phobius"/>
    </source>
</evidence>
<evidence type="ECO:0000256" key="1">
    <source>
        <dbReference type="ARBA" id="ARBA00022729"/>
    </source>
</evidence>
<keyword evidence="5" id="KW-1185">Reference proteome</keyword>
<keyword evidence="2" id="KW-0812">Transmembrane</keyword>
<sequence length="347" mass="38651">MESFLGNKDFLKIVNKKVFIAIGLVAIVIMSLSLMAIKKDVVVVYDGNEVTVSTYAGTVEGLLLKQGIEIREEDKVVPELQEKLKDGARIVIHRSFEIQLVQSQREETIMTAEKTVEDLINKLDINLGEEDKVEPHLQASLYPGEIVRIIRVTKEVVTEEKEIPFQTTIKYNDDMDYGKTTRVQEGRTGVKEVQLQITYEDGAEVTREVIEESIILEATNEIVEKGTARLLVTSRGDTRRYKDVIVMEASAYTAGYASTGKSPGDPYYGITRSGTQVRPGVVAVDPKVIPLGSKLYIESMDRTSSYGLASAEDTGGAIKGNKVDLFFESREAALRFGRRKVKVYILD</sequence>
<dbReference type="InterPro" id="IPR051933">
    <property type="entry name" value="Resuscitation_pf_RpfB"/>
</dbReference>
<evidence type="ECO:0000313" key="5">
    <source>
        <dbReference type="Proteomes" id="UP000198304"/>
    </source>
</evidence>
<dbReference type="Pfam" id="PF06725">
    <property type="entry name" value="3D"/>
    <property type="match status" value="1"/>
</dbReference>
<dbReference type="Gene3D" id="2.20.230.10">
    <property type="entry name" value="Resuscitation-promoting factor rpfb"/>
    <property type="match status" value="1"/>
</dbReference>
<proteinExistence type="predicted"/>
<dbReference type="PANTHER" id="PTHR39160">
    <property type="entry name" value="CELL WALL-BINDING PROTEIN YOCH"/>
    <property type="match status" value="1"/>
</dbReference>
<organism evidence="4 5">
    <name type="scientific">Anaerovirgula multivorans</name>
    <dbReference type="NCBI Taxonomy" id="312168"/>
    <lineage>
        <taxon>Bacteria</taxon>
        <taxon>Bacillati</taxon>
        <taxon>Bacillota</taxon>
        <taxon>Clostridia</taxon>
        <taxon>Peptostreptococcales</taxon>
        <taxon>Natronincolaceae</taxon>
        <taxon>Anaerovirgula</taxon>
    </lineage>
</organism>
<protein>
    <recommendedName>
        <fullName evidence="3">G5 domain-containing protein</fullName>
    </recommendedName>
</protein>